<dbReference type="PROSITE" id="PS01047">
    <property type="entry name" value="HMA_1"/>
    <property type="match status" value="1"/>
</dbReference>
<reference evidence="3 4" key="1">
    <citation type="submission" date="2021-01" db="EMBL/GenBank/DDBJ databases">
        <title>Whole genome shotgun sequence of Actinoplanes lobatus NBRC 12513.</title>
        <authorList>
            <person name="Komaki H."/>
            <person name="Tamura T."/>
        </authorList>
    </citation>
    <scope>NUCLEOTIDE SEQUENCE [LARGE SCALE GENOMIC DNA]</scope>
    <source>
        <strain evidence="3 4">NBRC 12513</strain>
    </source>
</reference>
<feature type="domain" description="HMA" evidence="2">
    <location>
        <begin position="56"/>
        <end position="121"/>
    </location>
</feature>
<dbReference type="InterPro" id="IPR017969">
    <property type="entry name" value="Heavy-metal-associated_CS"/>
</dbReference>
<dbReference type="InterPro" id="IPR036163">
    <property type="entry name" value="HMA_dom_sf"/>
</dbReference>
<dbReference type="EMBL" id="BOMP01000105">
    <property type="protein sequence ID" value="GIE43331.1"/>
    <property type="molecule type" value="Genomic_DNA"/>
</dbReference>
<dbReference type="InterPro" id="IPR006121">
    <property type="entry name" value="HMA_dom"/>
</dbReference>
<proteinExistence type="predicted"/>
<dbReference type="SUPFAM" id="SSF55008">
    <property type="entry name" value="HMA, heavy metal-associated domain"/>
    <property type="match status" value="1"/>
</dbReference>
<dbReference type="Gene3D" id="3.30.70.100">
    <property type="match status" value="1"/>
</dbReference>
<accession>A0ABQ4AQP8</accession>
<gene>
    <name evidence="3" type="ORF">Alo02nite_62290</name>
</gene>
<dbReference type="PRINTS" id="PR00944">
    <property type="entry name" value="CUEXPORT"/>
</dbReference>
<evidence type="ECO:0000259" key="2">
    <source>
        <dbReference type="PROSITE" id="PS50846"/>
    </source>
</evidence>
<comment type="caution">
    <text evidence="3">The sequence shown here is derived from an EMBL/GenBank/DDBJ whole genome shotgun (WGS) entry which is preliminary data.</text>
</comment>
<dbReference type="CDD" id="cd00371">
    <property type="entry name" value="HMA"/>
    <property type="match status" value="1"/>
</dbReference>
<keyword evidence="1" id="KW-0479">Metal-binding</keyword>
<organism evidence="3 4">
    <name type="scientific">Actinoplanes lobatus</name>
    <dbReference type="NCBI Taxonomy" id="113568"/>
    <lineage>
        <taxon>Bacteria</taxon>
        <taxon>Bacillati</taxon>
        <taxon>Actinomycetota</taxon>
        <taxon>Actinomycetes</taxon>
        <taxon>Micromonosporales</taxon>
        <taxon>Micromonosporaceae</taxon>
        <taxon>Actinoplanes</taxon>
    </lineage>
</organism>
<sequence>MADDQREPAAAGPATELTAQIRVPFGNTLGGYRYHRGEAAAPCPPEFANDEETVMAAKTYTVTGMTCSHCVNSVTEEVGRIPGVTGVQVDLTSGAVTVTSAQPVDDTAVAAAVDEAGYERAR</sequence>
<evidence type="ECO:0000313" key="3">
    <source>
        <dbReference type="EMBL" id="GIE43331.1"/>
    </source>
</evidence>
<protein>
    <recommendedName>
        <fullName evidence="2">HMA domain-containing protein</fullName>
    </recommendedName>
</protein>
<dbReference type="Pfam" id="PF00403">
    <property type="entry name" value="HMA"/>
    <property type="match status" value="1"/>
</dbReference>
<evidence type="ECO:0000313" key="4">
    <source>
        <dbReference type="Proteomes" id="UP000631312"/>
    </source>
</evidence>
<dbReference type="PROSITE" id="PS50846">
    <property type="entry name" value="HMA_2"/>
    <property type="match status" value="1"/>
</dbReference>
<keyword evidence="4" id="KW-1185">Reference proteome</keyword>
<evidence type="ECO:0000256" key="1">
    <source>
        <dbReference type="ARBA" id="ARBA00022723"/>
    </source>
</evidence>
<dbReference type="InterPro" id="IPR000428">
    <property type="entry name" value="Cu-bd"/>
</dbReference>
<name>A0ABQ4AQP8_9ACTN</name>
<dbReference type="Proteomes" id="UP000631312">
    <property type="component" value="Unassembled WGS sequence"/>
</dbReference>